<reference evidence="1" key="1">
    <citation type="journal article" date="2021" name="Nat. Commun.">
        <title>Genetic determinants of endophytism in the Arabidopsis root mycobiome.</title>
        <authorList>
            <person name="Mesny F."/>
            <person name="Miyauchi S."/>
            <person name="Thiergart T."/>
            <person name="Pickel B."/>
            <person name="Atanasova L."/>
            <person name="Karlsson M."/>
            <person name="Huettel B."/>
            <person name="Barry K.W."/>
            <person name="Haridas S."/>
            <person name="Chen C."/>
            <person name="Bauer D."/>
            <person name="Andreopoulos W."/>
            <person name="Pangilinan J."/>
            <person name="LaButti K."/>
            <person name="Riley R."/>
            <person name="Lipzen A."/>
            <person name="Clum A."/>
            <person name="Drula E."/>
            <person name="Henrissat B."/>
            <person name="Kohler A."/>
            <person name="Grigoriev I.V."/>
            <person name="Martin F.M."/>
            <person name="Hacquard S."/>
        </authorList>
    </citation>
    <scope>NUCLEOTIDE SEQUENCE</scope>
    <source>
        <strain evidence="1">MPI-CAGE-AT-0147</strain>
    </source>
</reference>
<keyword evidence="2" id="KW-1185">Reference proteome</keyword>
<name>A0A9P9FMP7_9HYPO</name>
<dbReference type="Proteomes" id="UP000738349">
    <property type="component" value="Unassembled WGS sequence"/>
</dbReference>
<gene>
    <name evidence="1" type="ORF">EDB81DRAFT_154426</name>
</gene>
<proteinExistence type="predicted"/>
<evidence type="ECO:0000313" key="2">
    <source>
        <dbReference type="Proteomes" id="UP000738349"/>
    </source>
</evidence>
<dbReference type="EMBL" id="JAGMUV010000002">
    <property type="protein sequence ID" value="KAH7170170.1"/>
    <property type="molecule type" value="Genomic_DNA"/>
</dbReference>
<comment type="caution">
    <text evidence="1">The sequence shown here is derived from an EMBL/GenBank/DDBJ whole genome shotgun (WGS) entry which is preliminary data.</text>
</comment>
<sequence>MKGLCFLHPICLFYPITLHHCQSHIAHSFIQGKRFDSAHIATMFHVFRAPPDRCLGRCIVIPKTPIPGDVF</sequence>
<organism evidence="1 2">
    <name type="scientific">Dactylonectria macrodidyma</name>
    <dbReference type="NCBI Taxonomy" id="307937"/>
    <lineage>
        <taxon>Eukaryota</taxon>
        <taxon>Fungi</taxon>
        <taxon>Dikarya</taxon>
        <taxon>Ascomycota</taxon>
        <taxon>Pezizomycotina</taxon>
        <taxon>Sordariomycetes</taxon>
        <taxon>Hypocreomycetidae</taxon>
        <taxon>Hypocreales</taxon>
        <taxon>Nectriaceae</taxon>
        <taxon>Dactylonectria</taxon>
    </lineage>
</organism>
<dbReference type="AlphaFoldDB" id="A0A9P9FMP7"/>
<protein>
    <submittedName>
        <fullName evidence="1">Uncharacterized protein</fullName>
    </submittedName>
</protein>
<evidence type="ECO:0000313" key="1">
    <source>
        <dbReference type="EMBL" id="KAH7170170.1"/>
    </source>
</evidence>
<accession>A0A9P9FMP7</accession>